<gene>
    <name evidence="4" type="ORF">SAMN05216557_10839</name>
</gene>
<dbReference type="PANTHER" id="PTHR37834:SF2">
    <property type="entry name" value="ESTERASE, SGNH HYDROLASE-TYPE"/>
    <property type="match status" value="1"/>
</dbReference>
<evidence type="ECO:0000259" key="3">
    <source>
        <dbReference type="Pfam" id="PF17996"/>
    </source>
</evidence>
<feature type="signal peptide" evidence="1">
    <location>
        <begin position="1"/>
        <end position="21"/>
    </location>
</feature>
<accession>A0A1G7QBM1</accession>
<dbReference type="InterPro" id="IPR036514">
    <property type="entry name" value="SGNH_hydro_sf"/>
</dbReference>
<dbReference type="SUPFAM" id="SSF52266">
    <property type="entry name" value="SGNH hydrolase"/>
    <property type="match status" value="1"/>
</dbReference>
<dbReference type="InterPro" id="IPR052762">
    <property type="entry name" value="PCW_deacetylase/CE"/>
</dbReference>
<proteinExistence type="predicted"/>
<keyword evidence="4" id="KW-0378">Hydrolase</keyword>
<dbReference type="InterPro" id="IPR037461">
    <property type="entry name" value="CtCE2-like_dom"/>
</dbReference>
<evidence type="ECO:0000259" key="2">
    <source>
        <dbReference type="Pfam" id="PF13472"/>
    </source>
</evidence>
<sequence>MRFMMLAVGLGLVAASAFTQAPPLAITRIADTPATLRALPMQVGGRTVEDGAQLLRQWPGTYFESAFHGSTIAFAVGKGRVHLTARVDNGTPASLVEPKPGLYRIAGLTPGNHRLRIDVVSESQAEATAFGGIFAPAGTTARPLRARARRIEFIGDSHTVGYGNTATSNTCTQDQVWSTTDTARGLPGLLGARYDADYRVNAISGRGIVRNYDGFAADTLPQAYPYATLDHAHPADDRGWSPQVIVIALGTNDFSTPLRPTERWKTRDALHADYQQTYVRFVQTLRARHPAARIILWSTDLADGEIAAQIAQVHARLRAAGDTRLSYAPVHKLGFTGCHAHPDTADDAAIADAVARAIDADPAAWKG</sequence>
<dbReference type="Gene3D" id="2.60.120.260">
    <property type="entry name" value="Galactose-binding domain-like"/>
    <property type="match status" value="1"/>
</dbReference>
<feature type="domain" description="Carbohydrate esterase 2 N-terminal" evidence="3">
    <location>
        <begin position="44"/>
        <end position="141"/>
    </location>
</feature>
<reference evidence="4 5" key="1">
    <citation type="submission" date="2016-10" db="EMBL/GenBank/DDBJ databases">
        <authorList>
            <person name="Varghese N."/>
            <person name="Submissions S."/>
        </authorList>
    </citation>
    <scope>NUCLEOTIDE SEQUENCE [LARGE SCALE GENOMIC DNA]</scope>
    <source>
        <strain evidence="4 5">S7-754</strain>
    </source>
</reference>
<dbReference type="Gene3D" id="3.40.50.1110">
    <property type="entry name" value="SGNH hydrolase"/>
    <property type="match status" value="1"/>
</dbReference>
<keyword evidence="1" id="KW-0732">Signal</keyword>
<evidence type="ECO:0000313" key="4">
    <source>
        <dbReference type="EMBL" id="SDF95825.1"/>
    </source>
</evidence>
<dbReference type="InterPro" id="IPR013830">
    <property type="entry name" value="SGNH_hydro"/>
</dbReference>
<evidence type="ECO:0000256" key="1">
    <source>
        <dbReference type="SAM" id="SignalP"/>
    </source>
</evidence>
<dbReference type="GO" id="GO:0052689">
    <property type="term" value="F:carboxylic ester hydrolase activity"/>
    <property type="evidence" value="ECO:0007669"/>
    <property type="project" value="InterPro"/>
</dbReference>
<name>A0A1G7QBM1_9SPHN</name>
<keyword evidence="5" id="KW-1185">Reference proteome</keyword>
<dbReference type="CDD" id="cd01831">
    <property type="entry name" value="Endoglucanase_E_like"/>
    <property type="match status" value="1"/>
</dbReference>
<dbReference type="InterPro" id="IPR040794">
    <property type="entry name" value="CE2_N"/>
</dbReference>
<dbReference type="PANTHER" id="PTHR37834">
    <property type="entry name" value="GDSL-LIKE LIPASE/ACYLHYDROLASE DOMAIN PROTEIN (AFU_ORTHOLOGUE AFUA_2G00620)"/>
    <property type="match status" value="1"/>
</dbReference>
<dbReference type="Pfam" id="PF17996">
    <property type="entry name" value="CE2_N"/>
    <property type="match status" value="1"/>
</dbReference>
<dbReference type="RefSeq" id="WP_211368617.1">
    <property type="nucleotide sequence ID" value="NZ_FNBI01000008.1"/>
</dbReference>
<dbReference type="Proteomes" id="UP000323502">
    <property type="component" value="Unassembled WGS sequence"/>
</dbReference>
<organism evidence="4 5">
    <name type="scientific">Sphingomonas carotinifaciens</name>
    <dbReference type="NCBI Taxonomy" id="1166323"/>
    <lineage>
        <taxon>Bacteria</taxon>
        <taxon>Pseudomonadati</taxon>
        <taxon>Pseudomonadota</taxon>
        <taxon>Alphaproteobacteria</taxon>
        <taxon>Sphingomonadales</taxon>
        <taxon>Sphingomonadaceae</taxon>
        <taxon>Sphingomonas</taxon>
    </lineage>
</organism>
<dbReference type="AlphaFoldDB" id="A0A1G7QBM1"/>
<protein>
    <submittedName>
        <fullName evidence="4">GDSL-like Lipase/Acylhydrolase family protein</fullName>
    </submittedName>
</protein>
<feature type="chain" id="PRO_5009242392" evidence="1">
    <location>
        <begin position="22"/>
        <end position="367"/>
    </location>
</feature>
<evidence type="ECO:0000313" key="5">
    <source>
        <dbReference type="Proteomes" id="UP000323502"/>
    </source>
</evidence>
<dbReference type="EMBL" id="FNBI01000008">
    <property type="protein sequence ID" value="SDF95825.1"/>
    <property type="molecule type" value="Genomic_DNA"/>
</dbReference>
<dbReference type="Pfam" id="PF13472">
    <property type="entry name" value="Lipase_GDSL_2"/>
    <property type="match status" value="1"/>
</dbReference>
<feature type="domain" description="SGNH hydrolase-type esterase" evidence="2">
    <location>
        <begin position="153"/>
        <end position="330"/>
    </location>
</feature>